<protein>
    <submittedName>
        <fullName evidence="2">Protein chromatin remodeling 24</fullName>
    </submittedName>
</protein>
<dbReference type="AlphaFoldDB" id="A0A438D227"/>
<dbReference type="SUPFAM" id="SSF52540">
    <property type="entry name" value="P-loop containing nucleoside triphosphate hydrolases"/>
    <property type="match status" value="1"/>
</dbReference>
<dbReference type="InterPro" id="IPR000330">
    <property type="entry name" value="SNF2_N"/>
</dbReference>
<dbReference type="Gene3D" id="3.40.50.10810">
    <property type="entry name" value="Tandem AAA-ATPase domain"/>
    <property type="match status" value="1"/>
</dbReference>
<dbReference type="Pfam" id="PF00176">
    <property type="entry name" value="SNF2-rel_dom"/>
    <property type="match status" value="1"/>
</dbReference>
<dbReference type="PANTHER" id="PTHR45629:SF7">
    <property type="entry name" value="DNA EXCISION REPAIR PROTEIN ERCC-6-RELATED"/>
    <property type="match status" value="1"/>
</dbReference>
<name>A0A438D227_VITVI</name>
<dbReference type="InterPro" id="IPR050496">
    <property type="entry name" value="SNF2_RAD54_helicase_repair"/>
</dbReference>
<feature type="domain" description="SNF2 N-terminal" evidence="1">
    <location>
        <begin position="6"/>
        <end position="73"/>
    </location>
</feature>
<accession>A0A438D227</accession>
<dbReference type="Proteomes" id="UP000288805">
    <property type="component" value="Unassembled WGS sequence"/>
</dbReference>
<reference evidence="2 3" key="1">
    <citation type="journal article" date="2018" name="PLoS Genet.">
        <title>Population sequencing reveals clonal diversity and ancestral inbreeding in the grapevine cultivar Chardonnay.</title>
        <authorList>
            <person name="Roach M.J."/>
            <person name="Johnson D.L."/>
            <person name="Bohlmann J."/>
            <person name="van Vuuren H.J."/>
            <person name="Jones S.J."/>
            <person name="Pretorius I.S."/>
            <person name="Schmidt S.A."/>
            <person name="Borneman A.R."/>
        </authorList>
    </citation>
    <scope>NUCLEOTIDE SEQUENCE [LARGE SCALE GENOMIC DNA]</scope>
    <source>
        <strain evidence="3">cv. Chardonnay</strain>
        <tissue evidence="2">Leaf</tissue>
    </source>
</reference>
<sequence length="85" mass="9690">MEIPCAHRIVVSGTPIQNNLKELWALFSFCCPELLGDKNWFKVKYESPILRGNDKNASDREKHISSRVAKVMLSCTFKCALCFVI</sequence>
<dbReference type="EMBL" id="QGNW01001839">
    <property type="protein sequence ID" value="RVW29520.1"/>
    <property type="molecule type" value="Genomic_DNA"/>
</dbReference>
<comment type="caution">
    <text evidence="2">The sequence shown here is derived from an EMBL/GenBank/DDBJ whole genome shotgun (WGS) entry which is preliminary data.</text>
</comment>
<organism evidence="2 3">
    <name type="scientific">Vitis vinifera</name>
    <name type="common">Grape</name>
    <dbReference type="NCBI Taxonomy" id="29760"/>
    <lineage>
        <taxon>Eukaryota</taxon>
        <taxon>Viridiplantae</taxon>
        <taxon>Streptophyta</taxon>
        <taxon>Embryophyta</taxon>
        <taxon>Tracheophyta</taxon>
        <taxon>Spermatophyta</taxon>
        <taxon>Magnoliopsida</taxon>
        <taxon>eudicotyledons</taxon>
        <taxon>Gunneridae</taxon>
        <taxon>Pentapetalae</taxon>
        <taxon>rosids</taxon>
        <taxon>Vitales</taxon>
        <taxon>Vitaceae</taxon>
        <taxon>Viteae</taxon>
        <taxon>Vitis</taxon>
    </lineage>
</organism>
<gene>
    <name evidence="2" type="primary">CHR24_1</name>
    <name evidence="2" type="ORF">CK203_077386</name>
</gene>
<dbReference type="GO" id="GO:0005524">
    <property type="term" value="F:ATP binding"/>
    <property type="evidence" value="ECO:0007669"/>
    <property type="project" value="InterPro"/>
</dbReference>
<evidence type="ECO:0000313" key="2">
    <source>
        <dbReference type="EMBL" id="RVW29520.1"/>
    </source>
</evidence>
<dbReference type="PANTHER" id="PTHR45629">
    <property type="entry name" value="SNF2/RAD54 FAMILY MEMBER"/>
    <property type="match status" value="1"/>
</dbReference>
<evidence type="ECO:0000313" key="3">
    <source>
        <dbReference type="Proteomes" id="UP000288805"/>
    </source>
</evidence>
<proteinExistence type="predicted"/>
<dbReference type="InterPro" id="IPR027417">
    <property type="entry name" value="P-loop_NTPase"/>
</dbReference>
<dbReference type="InterPro" id="IPR038718">
    <property type="entry name" value="SNF2-like_sf"/>
</dbReference>
<evidence type="ECO:0000259" key="1">
    <source>
        <dbReference type="Pfam" id="PF00176"/>
    </source>
</evidence>